<reference evidence="2" key="1">
    <citation type="journal article" date="2019" name="Int. J. Syst. Evol. Microbiol.">
        <title>The Global Catalogue of Microorganisms (GCM) 10K type strain sequencing project: providing services to taxonomists for standard genome sequencing and annotation.</title>
        <authorList>
            <consortium name="The Broad Institute Genomics Platform"/>
            <consortium name="The Broad Institute Genome Sequencing Center for Infectious Disease"/>
            <person name="Wu L."/>
            <person name="Ma J."/>
        </authorList>
    </citation>
    <scope>NUCLEOTIDE SEQUENCE [LARGE SCALE GENOMIC DNA]</scope>
    <source>
        <strain evidence="2">CCUG 2113</strain>
    </source>
</reference>
<sequence>MVIDLHRRQTLAGLAALAGLGAWAFAPASAFARNNGTMHLAAAWEREGSFHIGLLSTQPGAGQPLQIHASLEVPTRAHGLLVLPDGSVLATARRPGDWLVRWWPGQRAEPQWLWQDGERSFNGHVIASADGARLFTTETDAETGASWVGVRDARTLQKIAEWPTHGIDAHELTWDTRTTHHGAPTVIVANGGVPTAPETGRVKRDLQTMDSSIVRLDGHTGRLLGQWHLQDQRLSLRHLAWSPDARTLGIALQAEHDDTATKDAAPVLALFDGTALRVVPTPERIAQSIHGYGGSMAATPAGWAVSCPRANGIATYTSQGEWRGLVPLPEVCPLAVHGSALWAGGLGASLQNAQATAPVSHPHGRNLQGVRLDNHWVVAS</sequence>
<dbReference type="InterPro" id="IPR006311">
    <property type="entry name" value="TAT_signal"/>
</dbReference>
<dbReference type="Gene3D" id="2.130.10.10">
    <property type="entry name" value="YVTN repeat-like/Quinoprotein amine dehydrogenase"/>
    <property type="match status" value="1"/>
</dbReference>
<dbReference type="SUPFAM" id="SSF50969">
    <property type="entry name" value="YVTN repeat-like/Quinoprotein amine dehydrogenase"/>
    <property type="match status" value="1"/>
</dbReference>
<dbReference type="InterPro" id="IPR011044">
    <property type="entry name" value="Quino_amine_DH_bsu"/>
</dbReference>
<dbReference type="InterPro" id="IPR015943">
    <property type="entry name" value="WD40/YVTN_repeat-like_dom_sf"/>
</dbReference>
<protein>
    <submittedName>
        <fullName evidence="1">DUF1513 domain-containing protein</fullName>
    </submittedName>
</protein>
<dbReference type="PROSITE" id="PS51318">
    <property type="entry name" value="TAT"/>
    <property type="match status" value="1"/>
</dbReference>
<dbReference type="Proteomes" id="UP001595693">
    <property type="component" value="Unassembled WGS sequence"/>
</dbReference>
<evidence type="ECO:0000313" key="2">
    <source>
        <dbReference type="Proteomes" id="UP001595693"/>
    </source>
</evidence>
<keyword evidence="2" id="KW-1185">Reference proteome</keyword>
<name>A0ABV8DIL0_9BURK</name>
<dbReference type="EMBL" id="JBHSAJ010000168">
    <property type="protein sequence ID" value="MFC3938127.1"/>
    <property type="molecule type" value="Genomic_DNA"/>
</dbReference>
<evidence type="ECO:0000313" key="1">
    <source>
        <dbReference type="EMBL" id="MFC3938127.1"/>
    </source>
</evidence>
<dbReference type="RefSeq" id="WP_055401032.1">
    <property type="nucleotide sequence ID" value="NZ_JAMXAX010000131.1"/>
</dbReference>
<accession>A0ABV8DIL0</accession>
<gene>
    <name evidence="1" type="ORF">ACFOW3_26255</name>
</gene>
<comment type="caution">
    <text evidence="1">The sequence shown here is derived from an EMBL/GenBank/DDBJ whole genome shotgun (WGS) entry which is preliminary data.</text>
</comment>
<organism evidence="1 2">
    <name type="scientific">Acidovorax facilis</name>
    <dbReference type="NCBI Taxonomy" id="12917"/>
    <lineage>
        <taxon>Bacteria</taxon>
        <taxon>Pseudomonadati</taxon>
        <taxon>Pseudomonadota</taxon>
        <taxon>Betaproteobacteria</taxon>
        <taxon>Burkholderiales</taxon>
        <taxon>Comamonadaceae</taxon>
        <taxon>Acidovorax</taxon>
    </lineage>
</organism>
<proteinExistence type="predicted"/>
<dbReference type="InterPro" id="IPR008311">
    <property type="entry name" value="UCP028101"/>
</dbReference>
<dbReference type="Pfam" id="PF07433">
    <property type="entry name" value="DUF1513"/>
    <property type="match status" value="1"/>
</dbReference>